<dbReference type="InterPro" id="IPR036563">
    <property type="entry name" value="MoaE_sf"/>
</dbReference>
<dbReference type="CDD" id="cd00756">
    <property type="entry name" value="MoaE"/>
    <property type="match status" value="1"/>
</dbReference>
<evidence type="ECO:0000256" key="3">
    <source>
        <dbReference type="ARBA" id="ARBA00011950"/>
    </source>
</evidence>
<organism evidence="14 15">
    <name type="scientific">Lautropia dentalis</name>
    <dbReference type="NCBI Taxonomy" id="2490857"/>
    <lineage>
        <taxon>Bacteria</taxon>
        <taxon>Pseudomonadati</taxon>
        <taxon>Pseudomonadota</taxon>
        <taxon>Betaproteobacteria</taxon>
        <taxon>Burkholderiales</taxon>
        <taxon>Burkholderiaceae</taxon>
        <taxon>Lautropia</taxon>
    </lineage>
</organism>
<evidence type="ECO:0000256" key="12">
    <source>
        <dbReference type="ARBA" id="ARBA00049878"/>
    </source>
</evidence>
<feature type="region of interest" description="Disordered" evidence="13">
    <location>
        <begin position="1"/>
        <end position="31"/>
    </location>
</feature>
<keyword evidence="5" id="KW-0808">Transferase</keyword>
<dbReference type="UniPathway" id="UPA00344"/>
<keyword evidence="6" id="KW-0501">Molybdenum cofactor biosynthesis</keyword>
<reference evidence="14 15" key="1">
    <citation type="submission" date="2018-11" db="EMBL/GenBank/DDBJ databases">
        <title>Genome sequencing of Lautropia sp. KCOM 2505 (= ChDC F240).</title>
        <authorList>
            <person name="Kook J.-K."/>
            <person name="Park S.-N."/>
            <person name="Lim Y.K."/>
        </authorList>
    </citation>
    <scope>NUCLEOTIDE SEQUENCE [LARGE SCALE GENOMIC DNA]</scope>
    <source>
        <strain evidence="14 15">KCOM 2505</strain>
    </source>
</reference>
<evidence type="ECO:0000256" key="1">
    <source>
        <dbReference type="ARBA" id="ARBA00005046"/>
    </source>
</evidence>
<sequence>MSTTAPDSARPVGKDTVQDAPQASEPAPPEHSAITAAAGVEPIGRATATKSRHICVQTGDFDVGAELRRLQRLTLETGGVASFVGYVRDTNQGDTIGGFTLEHYPGMTERSLERICAQAEARWPLLGVTVIHRVGPLAPGDQIVLVATASRHRDAAFESCRFIMDYLKTEAPFWKKESTPDGERWVDARDSDEAARRRWE</sequence>
<dbReference type="OrthoDB" id="9803224at2"/>
<keyword evidence="15" id="KW-1185">Reference proteome</keyword>
<evidence type="ECO:0000313" key="15">
    <source>
        <dbReference type="Proteomes" id="UP000270261"/>
    </source>
</evidence>
<evidence type="ECO:0000256" key="10">
    <source>
        <dbReference type="ARBA" id="ARBA00030781"/>
    </source>
</evidence>
<comment type="caution">
    <text evidence="14">The sequence shown here is derived from an EMBL/GenBank/DDBJ whole genome shotgun (WGS) entry which is preliminary data.</text>
</comment>
<evidence type="ECO:0000313" key="14">
    <source>
        <dbReference type="EMBL" id="RRN45735.1"/>
    </source>
</evidence>
<evidence type="ECO:0000256" key="5">
    <source>
        <dbReference type="ARBA" id="ARBA00022679"/>
    </source>
</evidence>
<dbReference type="Pfam" id="PF02391">
    <property type="entry name" value="MoaE"/>
    <property type="match status" value="1"/>
</dbReference>
<evidence type="ECO:0000256" key="13">
    <source>
        <dbReference type="SAM" id="MobiDB-lite"/>
    </source>
</evidence>
<evidence type="ECO:0000256" key="9">
    <source>
        <dbReference type="ARBA" id="ARBA00030407"/>
    </source>
</evidence>
<dbReference type="InterPro" id="IPR003448">
    <property type="entry name" value="Mopterin_biosynth_MoaE"/>
</dbReference>
<comment type="pathway">
    <text evidence="1">Cofactor biosynthesis; molybdopterin biosynthesis.</text>
</comment>
<gene>
    <name evidence="14" type="primary">moaE</name>
    <name evidence="14" type="ORF">EHV23_06195</name>
</gene>
<evidence type="ECO:0000256" key="11">
    <source>
        <dbReference type="ARBA" id="ARBA00032474"/>
    </source>
</evidence>
<dbReference type="Gene3D" id="3.90.1170.40">
    <property type="entry name" value="Molybdopterin biosynthesis MoaE subunit"/>
    <property type="match status" value="1"/>
</dbReference>
<evidence type="ECO:0000256" key="4">
    <source>
        <dbReference type="ARBA" id="ARBA00013858"/>
    </source>
</evidence>
<dbReference type="EMBL" id="RRUE01000001">
    <property type="protein sequence ID" value="RRN45735.1"/>
    <property type="molecule type" value="Genomic_DNA"/>
</dbReference>
<comment type="similarity">
    <text evidence="2">Belongs to the MoaE family.</text>
</comment>
<dbReference type="FunFam" id="3.90.1170.40:FF:000001">
    <property type="entry name" value="Molybdopterin synthase catalytic subunit MoaE"/>
    <property type="match status" value="1"/>
</dbReference>
<evidence type="ECO:0000256" key="2">
    <source>
        <dbReference type="ARBA" id="ARBA00005426"/>
    </source>
</evidence>
<dbReference type="SUPFAM" id="SSF54690">
    <property type="entry name" value="Molybdopterin synthase subunit MoaE"/>
    <property type="match status" value="1"/>
</dbReference>
<dbReference type="AlphaFoldDB" id="A0A3R8NTW6"/>
<feature type="region of interest" description="Disordered" evidence="13">
    <location>
        <begin position="177"/>
        <end position="200"/>
    </location>
</feature>
<evidence type="ECO:0000256" key="8">
    <source>
        <dbReference type="ARBA" id="ARBA00029745"/>
    </source>
</evidence>
<dbReference type="Proteomes" id="UP000270261">
    <property type="component" value="Unassembled WGS sequence"/>
</dbReference>
<dbReference type="NCBIfam" id="NF007959">
    <property type="entry name" value="PRK10678.1"/>
    <property type="match status" value="1"/>
</dbReference>
<dbReference type="GO" id="GO:0030366">
    <property type="term" value="F:molybdopterin synthase activity"/>
    <property type="evidence" value="ECO:0007669"/>
    <property type="project" value="UniProtKB-EC"/>
</dbReference>
<evidence type="ECO:0000256" key="7">
    <source>
        <dbReference type="ARBA" id="ARBA00026066"/>
    </source>
</evidence>
<comment type="catalytic activity">
    <reaction evidence="12">
        <text>2 [molybdopterin-synthase sulfur-carrier protein]-C-terminal-Gly-aminoethanethioate + cyclic pyranopterin phosphate + H2O = molybdopterin + 2 [molybdopterin-synthase sulfur-carrier protein]-C-terminal Gly-Gly + 2 H(+)</text>
        <dbReference type="Rhea" id="RHEA:26333"/>
        <dbReference type="Rhea" id="RHEA-COMP:12202"/>
        <dbReference type="Rhea" id="RHEA-COMP:19907"/>
        <dbReference type="ChEBI" id="CHEBI:15377"/>
        <dbReference type="ChEBI" id="CHEBI:15378"/>
        <dbReference type="ChEBI" id="CHEBI:58698"/>
        <dbReference type="ChEBI" id="CHEBI:59648"/>
        <dbReference type="ChEBI" id="CHEBI:90778"/>
        <dbReference type="ChEBI" id="CHEBI:232372"/>
        <dbReference type="EC" id="2.8.1.12"/>
    </reaction>
</comment>
<proteinExistence type="inferred from homology"/>
<protein>
    <recommendedName>
        <fullName evidence="4">Molybdopterin synthase catalytic subunit</fullName>
        <ecNumber evidence="3">2.8.1.12</ecNumber>
    </recommendedName>
    <alternativeName>
        <fullName evidence="10">MPT synthase subunit 2</fullName>
    </alternativeName>
    <alternativeName>
        <fullName evidence="8">Molybdenum cofactor biosynthesis protein E</fullName>
    </alternativeName>
    <alternativeName>
        <fullName evidence="9">Molybdopterin-converting factor large subunit</fullName>
    </alternativeName>
    <alternativeName>
        <fullName evidence="11">Molybdopterin-converting factor subunit 2</fullName>
    </alternativeName>
</protein>
<comment type="subunit">
    <text evidence="7">Heterotetramer of 2 MoaD subunits and 2 MoaE subunits. Also stable as homodimer. The enzyme changes between these two forms during catalysis.</text>
</comment>
<dbReference type="EC" id="2.8.1.12" evidence="3"/>
<dbReference type="GO" id="GO:0006777">
    <property type="term" value="P:Mo-molybdopterin cofactor biosynthetic process"/>
    <property type="evidence" value="ECO:0007669"/>
    <property type="project" value="UniProtKB-KW"/>
</dbReference>
<evidence type="ECO:0000256" key="6">
    <source>
        <dbReference type="ARBA" id="ARBA00023150"/>
    </source>
</evidence>
<name>A0A3R8NTW6_9BURK</name>
<dbReference type="PANTHER" id="PTHR23404">
    <property type="entry name" value="MOLYBDOPTERIN SYNTHASE RELATED"/>
    <property type="match status" value="1"/>
</dbReference>
<accession>A0A3R8NTW6</accession>